<dbReference type="InterPro" id="IPR017451">
    <property type="entry name" value="F-box-assoc_interact_dom"/>
</dbReference>
<evidence type="ECO:0000313" key="3">
    <source>
        <dbReference type="Proteomes" id="UP000324897"/>
    </source>
</evidence>
<dbReference type="Pfam" id="PF08268">
    <property type="entry name" value="FBA_3"/>
    <property type="match status" value="1"/>
</dbReference>
<dbReference type="Gramene" id="TVU23153">
    <property type="protein sequence ID" value="TVU23153"/>
    <property type="gene ID" value="EJB05_30239"/>
</dbReference>
<evidence type="ECO:0000313" key="2">
    <source>
        <dbReference type="EMBL" id="TVU23153.1"/>
    </source>
</evidence>
<dbReference type="Pfam" id="PF00646">
    <property type="entry name" value="F-box"/>
    <property type="match status" value="1"/>
</dbReference>
<protein>
    <recommendedName>
        <fullName evidence="1">F-box domain-containing protein</fullName>
    </recommendedName>
</protein>
<name>A0A5J9UHC8_9POAL</name>
<gene>
    <name evidence="2" type="ORF">EJB05_30239</name>
</gene>
<dbReference type="InterPro" id="IPR001810">
    <property type="entry name" value="F-box_dom"/>
</dbReference>
<dbReference type="SUPFAM" id="SSF81383">
    <property type="entry name" value="F-box domain"/>
    <property type="match status" value="1"/>
</dbReference>
<dbReference type="InterPro" id="IPR050796">
    <property type="entry name" value="SCF_F-box_component"/>
</dbReference>
<feature type="non-terminal residue" evidence="2">
    <location>
        <position position="1"/>
    </location>
</feature>
<evidence type="ECO:0000259" key="1">
    <source>
        <dbReference type="SMART" id="SM00256"/>
    </source>
</evidence>
<dbReference type="AlphaFoldDB" id="A0A5J9UHC8"/>
<dbReference type="InterPro" id="IPR013187">
    <property type="entry name" value="F-box-assoc_dom_typ3"/>
</dbReference>
<dbReference type="Proteomes" id="UP000324897">
    <property type="component" value="Unassembled WGS sequence"/>
</dbReference>
<feature type="domain" description="F-box" evidence="1">
    <location>
        <begin position="22"/>
        <end position="62"/>
    </location>
</feature>
<dbReference type="InterPro" id="IPR036047">
    <property type="entry name" value="F-box-like_dom_sf"/>
</dbReference>
<dbReference type="OrthoDB" id="681455at2759"/>
<dbReference type="PANTHER" id="PTHR31672:SF2">
    <property type="entry name" value="F-BOX DOMAIN-CONTAINING PROTEIN"/>
    <property type="match status" value="1"/>
</dbReference>
<organism evidence="2 3">
    <name type="scientific">Eragrostis curvula</name>
    <name type="common">weeping love grass</name>
    <dbReference type="NCBI Taxonomy" id="38414"/>
    <lineage>
        <taxon>Eukaryota</taxon>
        <taxon>Viridiplantae</taxon>
        <taxon>Streptophyta</taxon>
        <taxon>Embryophyta</taxon>
        <taxon>Tracheophyta</taxon>
        <taxon>Spermatophyta</taxon>
        <taxon>Magnoliopsida</taxon>
        <taxon>Liliopsida</taxon>
        <taxon>Poales</taxon>
        <taxon>Poaceae</taxon>
        <taxon>PACMAD clade</taxon>
        <taxon>Chloridoideae</taxon>
        <taxon>Eragrostideae</taxon>
        <taxon>Eragrostidinae</taxon>
        <taxon>Eragrostis</taxon>
    </lineage>
</organism>
<accession>A0A5J9UHC8</accession>
<sequence length="410" mass="46847">MGNEAVQIKRMELELADTPPQLTVDNHREILVRLPTKDVLRCGTVCTTWRSITTNPDFLAEHARRQQNDQVLLYTYVHREFPSNDRWVVDIVLEALHVSGDEARRRRLIPFPNKTRDWLLIASSYGVLLLRRGEGQYLLCNPLTKKWADLPSLPRIPQRDKIIHDKEYAFYFHQSSNEYRLLCRRDLLAKGTWCILSTGQSQPRYIDTQTAEAAGITELVPCLRETVTTPVSLHGHLHWPPHQGSVRDQTSMVVFDMTSEKFTQMAGPPTTTGSLVKLFDMDGLLVGADYGKEDHIDLWFLDSYGTAARWEQRHQVAIPWGPYNAGRTLRQWDLVSMAAAGDSDGNVMLGSSYGLVVYNVKRRQTVKTIDTLVTSDCNDVLVSRHMFRDNLVQHPHFAVRPSADLPFVHF</sequence>
<proteinExistence type="predicted"/>
<dbReference type="Gene3D" id="1.20.1280.50">
    <property type="match status" value="1"/>
</dbReference>
<dbReference type="SMART" id="SM00256">
    <property type="entry name" value="FBOX"/>
    <property type="match status" value="1"/>
</dbReference>
<dbReference type="NCBIfam" id="TIGR01640">
    <property type="entry name" value="F_box_assoc_1"/>
    <property type="match status" value="1"/>
</dbReference>
<keyword evidence="3" id="KW-1185">Reference proteome</keyword>
<dbReference type="PANTHER" id="PTHR31672">
    <property type="entry name" value="BNACNNG10540D PROTEIN"/>
    <property type="match status" value="1"/>
</dbReference>
<comment type="caution">
    <text evidence="2">The sequence shown here is derived from an EMBL/GenBank/DDBJ whole genome shotgun (WGS) entry which is preliminary data.</text>
</comment>
<reference evidence="2 3" key="1">
    <citation type="journal article" date="2019" name="Sci. Rep.">
        <title>A high-quality genome of Eragrostis curvula grass provides insights into Poaceae evolution and supports new strategies to enhance forage quality.</title>
        <authorList>
            <person name="Carballo J."/>
            <person name="Santos B.A.C.M."/>
            <person name="Zappacosta D."/>
            <person name="Garbus I."/>
            <person name="Selva J.P."/>
            <person name="Gallo C.A."/>
            <person name="Diaz A."/>
            <person name="Albertini E."/>
            <person name="Caccamo M."/>
            <person name="Echenique V."/>
        </authorList>
    </citation>
    <scope>NUCLEOTIDE SEQUENCE [LARGE SCALE GENOMIC DNA]</scope>
    <source>
        <strain evidence="3">cv. Victoria</strain>
        <tissue evidence="2">Leaf</tissue>
    </source>
</reference>
<dbReference type="EMBL" id="RWGY01000020">
    <property type="protein sequence ID" value="TVU23153.1"/>
    <property type="molecule type" value="Genomic_DNA"/>
</dbReference>